<reference evidence="3" key="1">
    <citation type="submission" date="2015-06" db="EMBL/GenBank/DDBJ databases">
        <title>Complete genome sequence and metabolic analysis of phthalate degradation pathway in Gordonia sp. QH-11.</title>
        <authorList>
            <person name="Jin D."/>
            <person name="Kong X."/>
            <person name="Bai Z."/>
        </authorList>
    </citation>
    <scope>NUCLEOTIDE SEQUENCE [LARGE SCALE GENOMIC DNA]</scope>
    <source>
        <strain evidence="3">QH-11</strain>
    </source>
</reference>
<dbReference type="KEGG" id="goq:ACH46_05390"/>
<dbReference type="EMBL" id="CP011853">
    <property type="protein sequence ID" value="ALG84044.1"/>
    <property type="molecule type" value="Genomic_DNA"/>
</dbReference>
<dbReference type="InterPro" id="IPR050051">
    <property type="entry name" value="EccE_dom"/>
</dbReference>
<evidence type="ECO:0000313" key="2">
    <source>
        <dbReference type="EMBL" id="ALG84044.1"/>
    </source>
</evidence>
<gene>
    <name evidence="2" type="ORF">ACH46_05390</name>
</gene>
<evidence type="ECO:0000259" key="1">
    <source>
        <dbReference type="Pfam" id="PF11203"/>
    </source>
</evidence>
<dbReference type="Pfam" id="PF11203">
    <property type="entry name" value="EccE"/>
    <property type="match status" value="1"/>
</dbReference>
<evidence type="ECO:0000313" key="3">
    <source>
        <dbReference type="Proteomes" id="UP000063789"/>
    </source>
</evidence>
<dbReference type="PATRIC" id="fig|1136941.3.peg.1104"/>
<organism evidence="2 3">
    <name type="scientific">Gordonia phthalatica</name>
    <dbReference type="NCBI Taxonomy" id="1136941"/>
    <lineage>
        <taxon>Bacteria</taxon>
        <taxon>Bacillati</taxon>
        <taxon>Actinomycetota</taxon>
        <taxon>Actinomycetes</taxon>
        <taxon>Mycobacteriales</taxon>
        <taxon>Gordoniaceae</taxon>
        <taxon>Gordonia</taxon>
    </lineage>
</organism>
<dbReference type="STRING" id="1136941.ACH46_05390"/>
<dbReference type="Proteomes" id="UP000063789">
    <property type="component" value="Chromosome"/>
</dbReference>
<protein>
    <recommendedName>
        <fullName evidence="1">Type VII secretion system protein EccE domain-containing protein</fullName>
    </recommendedName>
</protein>
<name>A0A0N9N9G6_9ACTN</name>
<dbReference type="OrthoDB" id="4152590at2"/>
<dbReference type="RefSeq" id="WP_062392012.1">
    <property type="nucleotide sequence ID" value="NZ_CP011853.1"/>
</dbReference>
<feature type="domain" description="Type VII secretion system protein EccE" evidence="1">
    <location>
        <begin position="110"/>
        <end position="203"/>
    </location>
</feature>
<accession>A0A0N9N9G6</accession>
<dbReference type="AlphaFoldDB" id="A0A0N9N9G6"/>
<keyword evidence="3" id="KW-1185">Reference proteome</keyword>
<proteinExistence type="predicted"/>
<sequence length="461" mass="47672">MQTRLLFRRAVAPEPTAPFDVPDDGVRVGLRRCGDTLVGVIGVGPTTPAPLVVGAAQPGDARLMAAAVAALGARDAAPSSVDVVTHTMACWGNGPAARAYRGLLGGQRIAAHRSVHLVVRIRPADWPDAVRSRGDAGTGALRTALWVLRRLCARLADDGVVAHPLAAAEIAELTARFTEGIPVWSAAEAPIGVEHNGSPLVSYVLRDARPEAATALLATPVAVNAVSTTVTVSVTPGPSVRVSVRDNGGRAVDRSGELGLELVTADRRAIAAAGLPIDVPTPRRRRSTDDISPSFHLAASDAIAVPLAGDGQIVGADASDRPVTLRMAGRDIPHCDVMGDGVLHRQVVARLAALGFAVAVATDHPQQWRRLAASVGTGSVTVGHPQHPIQVIVDDTEACTLTAPRGTTLLRLRDAGAPPPSGRGPMIRQSADGGTVVARGSGRTVGLRLVSTTAERAIVER</sequence>
<reference evidence="2 3" key="2">
    <citation type="journal article" date="2017" name="Int. J. Syst. Evol. Microbiol.">
        <title>Gordonia phthalatica sp. nov., a di-n-butyl phthalate-degrading bacterium isolated from activated sludge.</title>
        <authorList>
            <person name="Jin D."/>
            <person name="Kong X."/>
            <person name="Jia M."/>
            <person name="Yu X."/>
            <person name="Wang X."/>
            <person name="Zhuang X."/>
            <person name="Deng Y."/>
            <person name="Bai Z."/>
        </authorList>
    </citation>
    <scope>NUCLEOTIDE SEQUENCE [LARGE SCALE GENOMIC DNA]</scope>
    <source>
        <strain evidence="2 3">QH-11</strain>
    </source>
</reference>